<comment type="caution">
    <text evidence="1">The sequence shown here is derived from an EMBL/GenBank/DDBJ whole genome shotgun (WGS) entry which is preliminary data.</text>
</comment>
<proteinExistence type="predicted"/>
<name>A0ACC2VR48_9TREE</name>
<evidence type="ECO:0000313" key="2">
    <source>
        <dbReference type="Proteomes" id="UP001241377"/>
    </source>
</evidence>
<gene>
    <name evidence="1" type="ORF">QFC19_005140</name>
</gene>
<reference evidence="1" key="1">
    <citation type="submission" date="2023-04" db="EMBL/GenBank/DDBJ databases">
        <title>Draft Genome sequencing of Naganishia species isolated from polar environments using Oxford Nanopore Technology.</title>
        <authorList>
            <person name="Leo P."/>
            <person name="Venkateswaran K."/>
        </authorList>
    </citation>
    <scope>NUCLEOTIDE SEQUENCE</scope>
    <source>
        <strain evidence="1">MNA-CCFEE 5261</strain>
    </source>
</reference>
<protein>
    <submittedName>
        <fullName evidence="1">Uncharacterized protein</fullName>
    </submittedName>
</protein>
<evidence type="ECO:0000313" key="1">
    <source>
        <dbReference type="EMBL" id="KAJ9101489.1"/>
    </source>
</evidence>
<accession>A0ACC2VR48</accession>
<organism evidence="1 2">
    <name type="scientific">Naganishia cerealis</name>
    <dbReference type="NCBI Taxonomy" id="610337"/>
    <lineage>
        <taxon>Eukaryota</taxon>
        <taxon>Fungi</taxon>
        <taxon>Dikarya</taxon>
        <taxon>Basidiomycota</taxon>
        <taxon>Agaricomycotina</taxon>
        <taxon>Tremellomycetes</taxon>
        <taxon>Filobasidiales</taxon>
        <taxon>Filobasidiaceae</taxon>
        <taxon>Naganishia</taxon>
    </lineage>
</organism>
<dbReference type="EMBL" id="JASBWR010000057">
    <property type="protein sequence ID" value="KAJ9101489.1"/>
    <property type="molecule type" value="Genomic_DNA"/>
</dbReference>
<sequence length="109" mass="11597">MITVLLDPERAGRPGTGRPGRAGKAGGTLLSAEDPAGPAPPATAAVFCMELLSGLIVCNDVDDAFVDPVAWWRILTNPSSTDDEMGDRDPAGGHPWEMRWRKRGNQADV</sequence>
<dbReference type="Proteomes" id="UP001241377">
    <property type="component" value="Unassembled WGS sequence"/>
</dbReference>
<keyword evidence="2" id="KW-1185">Reference proteome</keyword>